<proteinExistence type="inferred from homology"/>
<evidence type="ECO:0000256" key="6">
    <source>
        <dbReference type="ARBA" id="ARBA00022969"/>
    </source>
</evidence>
<comment type="similarity">
    <text evidence="7">Belongs to the anti-sigma-factor family.</text>
</comment>
<dbReference type="SMART" id="SM00387">
    <property type="entry name" value="HATPase_c"/>
    <property type="match status" value="1"/>
</dbReference>
<name>A0ABS2NKR7_9FIRM</name>
<evidence type="ECO:0000256" key="1">
    <source>
        <dbReference type="ARBA" id="ARBA00022527"/>
    </source>
</evidence>
<evidence type="ECO:0000256" key="4">
    <source>
        <dbReference type="ARBA" id="ARBA00022777"/>
    </source>
</evidence>
<dbReference type="InterPro" id="IPR036890">
    <property type="entry name" value="HATPase_C_sf"/>
</dbReference>
<reference evidence="9 10" key="1">
    <citation type="submission" date="2021-01" db="EMBL/GenBank/DDBJ databases">
        <title>Genomic Encyclopedia of Type Strains, Phase IV (KMG-IV): sequencing the most valuable type-strain genomes for metagenomic binning, comparative biology and taxonomic classification.</title>
        <authorList>
            <person name="Goeker M."/>
        </authorList>
    </citation>
    <scope>NUCLEOTIDE SEQUENCE [LARGE SCALE GENOMIC DNA]</scope>
    <source>
        <strain evidence="9 10">DSM 25890</strain>
    </source>
</reference>
<keyword evidence="1 7" id="KW-0723">Serine/threonine-protein kinase</keyword>
<gene>
    <name evidence="7" type="primary">spoIIAB</name>
    <name evidence="9" type="ORF">JOC73_000038</name>
</gene>
<keyword evidence="3 7" id="KW-0547">Nucleotide-binding</keyword>
<dbReference type="InterPro" id="IPR003594">
    <property type="entry name" value="HATPase_dom"/>
</dbReference>
<protein>
    <recommendedName>
        <fullName evidence="7">Anti-sigma F factor</fullName>
        <ecNumber evidence="7">2.7.11.1</ecNumber>
    </recommendedName>
    <alternativeName>
        <fullName evidence="7">Stage II sporulation protein AB</fullName>
    </alternativeName>
</protein>
<dbReference type="Pfam" id="PF13581">
    <property type="entry name" value="HATPase_c_2"/>
    <property type="match status" value="1"/>
</dbReference>
<comment type="caution">
    <text evidence="9">The sequence shown here is derived from an EMBL/GenBank/DDBJ whole genome shotgun (WGS) entry which is preliminary data.</text>
</comment>
<evidence type="ECO:0000259" key="8">
    <source>
        <dbReference type="SMART" id="SM00387"/>
    </source>
</evidence>
<keyword evidence="10" id="KW-1185">Reference proteome</keyword>
<dbReference type="NCBIfam" id="TIGR01925">
    <property type="entry name" value="spIIAB"/>
    <property type="match status" value="1"/>
</dbReference>
<dbReference type="InterPro" id="IPR050267">
    <property type="entry name" value="Anti-sigma-factor_SerPK"/>
</dbReference>
<comment type="catalytic activity">
    <reaction evidence="7">
        <text>L-seryl-[protein] + ATP = O-phospho-L-seryl-[protein] + ADP + H(+)</text>
        <dbReference type="Rhea" id="RHEA:17989"/>
        <dbReference type="Rhea" id="RHEA-COMP:9863"/>
        <dbReference type="Rhea" id="RHEA-COMP:11604"/>
        <dbReference type="ChEBI" id="CHEBI:15378"/>
        <dbReference type="ChEBI" id="CHEBI:29999"/>
        <dbReference type="ChEBI" id="CHEBI:30616"/>
        <dbReference type="ChEBI" id="CHEBI:83421"/>
        <dbReference type="ChEBI" id="CHEBI:456216"/>
        <dbReference type="EC" id="2.7.11.1"/>
    </reaction>
</comment>
<comment type="catalytic activity">
    <reaction evidence="7">
        <text>L-threonyl-[protein] + ATP = O-phospho-L-threonyl-[protein] + ADP + H(+)</text>
        <dbReference type="Rhea" id="RHEA:46608"/>
        <dbReference type="Rhea" id="RHEA-COMP:11060"/>
        <dbReference type="Rhea" id="RHEA-COMP:11605"/>
        <dbReference type="ChEBI" id="CHEBI:15378"/>
        <dbReference type="ChEBI" id="CHEBI:30013"/>
        <dbReference type="ChEBI" id="CHEBI:30616"/>
        <dbReference type="ChEBI" id="CHEBI:61977"/>
        <dbReference type="ChEBI" id="CHEBI:456216"/>
        <dbReference type="EC" id="2.7.11.1"/>
    </reaction>
</comment>
<dbReference type="RefSeq" id="WP_204399823.1">
    <property type="nucleotide sequence ID" value="NZ_JAFBEE010000001.1"/>
</dbReference>
<dbReference type="EC" id="2.7.11.1" evidence="7"/>
<evidence type="ECO:0000256" key="3">
    <source>
        <dbReference type="ARBA" id="ARBA00022741"/>
    </source>
</evidence>
<keyword evidence="4 7" id="KW-0418">Kinase</keyword>
<evidence type="ECO:0000313" key="9">
    <source>
        <dbReference type="EMBL" id="MBM7613530.1"/>
    </source>
</evidence>
<dbReference type="EMBL" id="JAFBEE010000001">
    <property type="protein sequence ID" value="MBM7613530.1"/>
    <property type="molecule type" value="Genomic_DNA"/>
</dbReference>
<dbReference type="InterPro" id="IPR010194">
    <property type="entry name" value="Anti-sigma_F"/>
</dbReference>
<keyword evidence="5 7" id="KW-0067">ATP-binding</keyword>
<evidence type="ECO:0000256" key="2">
    <source>
        <dbReference type="ARBA" id="ARBA00022679"/>
    </source>
</evidence>
<evidence type="ECO:0000313" key="10">
    <source>
        <dbReference type="Proteomes" id="UP001314796"/>
    </source>
</evidence>
<accession>A0ABS2NKR7</accession>
<feature type="domain" description="Histidine kinase/HSP90-like ATPase" evidence="8">
    <location>
        <begin position="37"/>
        <end position="141"/>
    </location>
</feature>
<organism evidence="9 10">
    <name type="scientific">Alkaliphilus hydrothermalis</name>
    <dbReference type="NCBI Taxonomy" id="1482730"/>
    <lineage>
        <taxon>Bacteria</taxon>
        <taxon>Bacillati</taxon>
        <taxon>Bacillota</taxon>
        <taxon>Clostridia</taxon>
        <taxon>Peptostreptococcales</taxon>
        <taxon>Natronincolaceae</taxon>
        <taxon>Alkaliphilus</taxon>
    </lineage>
</organism>
<dbReference type="Proteomes" id="UP001314796">
    <property type="component" value="Unassembled WGS sequence"/>
</dbReference>
<sequence>MEYKNHMKLEFDSKSQNEAFARVVVASFATQLDPTLEEIADIKTAVSEAVTNAIIHGYEDRLGIVRVICNIQGNELEILVEDEGNGITDIPQAMEPLFTSKPELERSGMGFTVMETFMDEVRVYSEPGKGTRIRMVKKFKSLVAE</sequence>
<dbReference type="SUPFAM" id="SSF55874">
    <property type="entry name" value="ATPase domain of HSP90 chaperone/DNA topoisomerase II/histidine kinase"/>
    <property type="match status" value="1"/>
</dbReference>
<evidence type="ECO:0000256" key="5">
    <source>
        <dbReference type="ARBA" id="ARBA00022840"/>
    </source>
</evidence>
<dbReference type="PANTHER" id="PTHR35526">
    <property type="entry name" value="ANTI-SIGMA-F FACTOR RSBW-RELATED"/>
    <property type="match status" value="1"/>
</dbReference>
<keyword evidence="2 7" id="KW-0808">Transferase</keyword>
<comment type="function">
    <text evidence="7">Binds to sigma F and blocks its ability to form an RNA polymerase holoenzyme (E-sigma F). Phosphorylates SpoIIAA on a serine residue. This phosphorylation may enable SpoIIAA to act as an anti-anti-sigma factor that counteracts SpoIIAB and thus releases sigma F from inhibition.</text>
</comment>
<evidence type="ECO:0000256" key="7">
    <source>
        <dbReference type="HAMAP-Rule" id="MF_00637"/>
    </source>
</evidence>
<dbReference type="PANTHER" id="PTHR35526:SF3">
    <property type="entry name" value="ANTI-SIGMA-F FACTOR RSBW"/>
    <property type="match status" value="1"/>
</dbReference>
<dbReference type="GO" id="GO:0004674">
    <property type="term" value="F:protein serine/threonine kinase activity"/>
    <property type="evidence" value="ECO:0007669"/>
    <property type="project" value="UniProtKB-EC"/>
</dbReference>
<dbReference type="HAMAP" id="MF_00637">
    <property type="entry name" value="Anti_sigma_F"/>
    <property type="match status" value="1"/>
</dbReference>
<dbReference type="Gene3D" id="3.30.565.10">
    <property type="entry name" value="Histidine kinase-like ATPase, C-terminal domain"/>
    <property type="match status" value="1"/>
</dbReference>
<keyword evidence="6 7" id="KW-0749">Sporulation</keyword>